<dbReference type="GO" id="GO:0006281">
    <property type="term" value="P:DNA repair"/>
    <property type="evidence" value="ECO:0007669"/>
    <property type="project" value="UniProtKB-KW"/>
</dbReference>
<feature type="domain" description="NAD-dependent DNA ligase adenylation" evidence="5">
    <location>
        <begin position="18"/>
        <end position="85"/>
    </location>
</feature>
<accession>A0A3M5VL96</accession>
<dbReference type="PANTHER" id="PTHR47810">
    <property type="entry name" value="DNA LIGASE"/>
    <property type="match status" value="1"/>
</dbReference>
<organism evidence="6 7">
    <name type="scientific">Pseudomonas syringae pv. avii</name>
    <dbReference type="NCBI Taxonomy" id="663959"/>
    <lineage>
        <taxon>Bacteria</taxon>
        <taxon>Pseudomonadati</taxon>
        <taxon>Pseudomonadota</taxon>
        <taxon>Gammaproteobacteria</taxon>
        <taxon>Pseudomonadales</taxon>
        <taxon>Pseudomonadaceae</taxon>
        <taxon>Pseudomonas</taxon>
        <taxon>Pseudomonas syringae</taxon>
    </lineage>
</organism>
<evidence type="ECO:0000256" key="2">
    <source>
        <dbReference type="ARBA" id="ARBA00022705"/>
    </source>
</evidence>
<dbReference type="AlphaFoldDB" id="A0A3M5VL96"/>
<dbReference type="Pfam" id="PF01653">
    <property type="entry name" value="DNA_ligase_aden"/>
    <property type="match status" value="1"/>
</dbReference>
<gene>
    <name evidence="6" type="ORF">ALP29_201836</name>
</gene>
<keyword evidence="1" id="KW-0436">Ligase</keyword>
<dbReference type="InterPro" id="IPR013839">
    <property type="entry name" value="DNAligase_adenylation"/>
</dbReference>
<dbReference type="SUPFAM" id="SSF56091">
    <property type="entry name" value="DNA ligase/mRNA capping enzyme, catalytic domain"/>
    <property type="match status" value="1"/>
</dbReference>
<reference evidence="6 7" key="1">
    <citation type="submission" date="2018-08" db="EMBL/GenBank/DDBJ databases">
        <title>Recombination of ecologically and evolutionarily significant loci maintains genetic cohesion in the Pseudomonas syringae species complex.</title>
        <authorList>
            <person name="Dillon M."/>
            <person name="Thakur S."/>
            <person name="Almeida R.N.D."/>
            <person name="Weir B.S."/>
            <person name="Guttman D.S."/>
        </authorList>
    </citation>
    <scope>NUCLEOTIDE SEQUENCE [LARGE SCALE GENOMIC DNA]</scope>
    <source>
        <strain evidence="6 7">ICMP 14479</strain>
    </source>
</reference>
<protein>
    <recommendedName>
        <fullName evidence="5">NAD-dependent DNA ligase adenylation domain-containing protein</fullName>
    </recommendedName>
</protein>
<evidence type="ECO:0000256" key="4">
    <source>
        <dbReference type="ARBA" id="ARBA00023204"/>
    </source>
</evidence>
<dbReference type="PANTHER" id="PTHR47810:SF1">
    <property type="entry name" value="DNA LIGASE B"/>
    <property type="match status" value="1"/>
</dbReference>
<keyword evidence="4" id="KW-0234">DNA repair</keyword>
<evidence type="ECO:0000256" key="3">
    <source>
        <dbReference type="ARBA" id="ARBA00022763"/>
    </source>
</evidence>
<dbReference type="Gene3D" id="3.30.470.30">
    <property type="entry name" value="DNA ligase/mRNA capping enzyme"/>
    <property type="match status" value="1"/>
</dbReference>
<dbReference type="InterPro" id="IPR050326">
    <property type="entry name" value="NAD_dep_DNA_ligaseB"/>
</dbReference>
<sequence length="89" mass="10106">MNKLADEKDVKAWLKGRTDLWIQPKVDGVAVTLVYDEGRLVQAISRGDGIQGQDWTPQARLIKAIPQQLPQPDSLILQGELYWRLTDHV</sequence>
<evidence type="ECO:0000313" key="7">
    <source>
        <dbReference type="Proteomes" id="UP000280395"/>
    </source>
</evidence>
<dbReference type="GO" id="GO:0003911">
    <property type="term" value="F:DNA ligase (NAD+) activity"/>
    <property type="evidence" value="ECO:0007669"/>
    <property type="project" value="InterPro"/>
</dbReference>
<name>A0A3M5VL96_PSESX</name>
<evidence type="ECO:0000313" key="6">
    <source>
        <dbReference type="EMBL" id="RMU58989.1"/>
    </source>
</evidence>
<proteinExistence type="predicted"/>
<dbReference type="EMBL" id="RBUA01000535">
    <property type="protein sequence ID" value="RMU58989.1"/>
    <property type="molecule type" value="Genomic_DNA"/>
</dbReference>
<comment type="caution">
    <text evidence="6">The sequence shown here is derived from an EMBL/GenBank/DDBJ whole genome shotgun (WGS) entry which is preliminary data.</text>
</comment>
<dbReference type="GO" id="GO:0006260">
    <property type="term" value="P:DNA replication"/>
    <property type="evidence" value="ECO:0007669"/>
    <property type="project" value="UniProtKB-KW"/>
</dbReference>
<keyword evidence="3" id="KW-0227">DNA damage</keyword>
<keyword evidence="2" id="KW-0235">DNA replication</keyword>
<evidence type="ECO:0000259" key="5">
    <source>
        <dbReference type="Pfam" id="PF01653"/>
    </source>
</evidence>
<dbReference type="Proteomes" id="UP000280395">
    <property type="component" value="Unassembled WGS sequence"/>
</dbReference>
<evidence type="ECO:0000256" key="1">
    <source>
        <dbReference type="ARBA" id="ARBA00022598"/>
    </source>
</evidence>